<evidence type="ECO:0000256" key="2">
    <source>
        <dbReference type="ARBA" id="ARBA00022801"/>
    </source>
</evidence>
<reference evidence="8" key="1">
    <citation type="submission" date="2017-01" db="EMBL/GenBank/DDBJ databases">
        <title>Komagataeibacter sp. MSKU9 whole genome sequencing project.</title>
        <authorList>
            <person name="Matsutani M."/>
            <person name="Naloka K."/>
            <person name="Theeragool G."/>
            <person name="Yakushi T."/>
            <person name="Matsushita K."/>
        </authorList>
    </citation>
    <scope>NUCLEOTIDE SEQUENCE [LARGE SCALE GENOMIC DNA]</scope>
    <source>
        <strain evidence="8">MSKU9</strain>
    </source>
</reference>
<dbReference type="PANTHER" id="PTHR11070">
    <property type="entry name" value="UVRD / RECB / PCRA DNA HELICASE FAMILY MEMBER"/>
    <property type="match status" value="1"/>
</dbReference>
<name>A0A4P5P233_9PROT</name>
<keyword evidence="2" id="KW-0378">Hydrolase</keyword>
<dbReference type="GO" id="GO:0005524">
    <property type="term" value="F:ATP binding"/>
    <property type="evidence" value="ECO:0007669"/>
    <property type="project" value="UniProtKB-KW"/>
</dbReference>
<dbReference type="Proteomes" id="UP000315095">
    <property type="component" value="Unassembled WGS sequence"/>
</dbReference>
<dbReference type="AlphaFoldDB" id="A0A4P5P233"/>
<sequence>MTSGDLSVPHALASILNDLTVQQRSAAMALGRVLVLAGAGTGKTKTLTAGVATRIELHGMVPGQILCVTFTNRAAQEMRRRIASVLGPHSVLPWLARFTRSHPASYGPSPRWRSCVAVSTFVMQMTVSRSYVA</sequence>
<evidence type="ECO:0000259" key="6">
    <source>
        <dbReference type="Pfam" id="PF00580"/>
    </source>
</evidence>
<dbReference type="InterPro" id="IPR000212">
    <property type="entry name" value="DNA_helicase_UvrD/REP"/>
</dbReference>
<gene>
    <name evidence="7" type="ORF">MSKU9_2347</name>
</gene>
<evidence type="ECO:0000256" key="3">
    <source>
        <dbReference type="ARBA" id="ARBA00022806"/>
    </source>
</evidence>
<feature type="domain" description="UvrD-like helicase ATP-binding" evidence="6">
    <location>
        <begin position="21"/>
        <end position="89"/>
    </location>
</feature>
<evidence type="ECO:0000313" key="8">
    <source>
        <dbReference type="Proteomes" id="UP000315095"/>
    </source>
</evidence>
<evidence type="ECO:0000313" key="7">
    <source>
        <dbReference type="EMBL" id="GCE84206.1"/>
    </source>
</evidence>
<evidence type="ECO:0000256" key="1">
    <source>
        <dbReference type="ARBA" id="ARBA00022741"/>
    </source>
</evidence>
<dbReference type="Pfam" id="PF00580">
    <property type="entry name" value="UvrD-helicase"/>
    <property type="match status" value="1"/>
</dbReference>
<dbReference type="Gene3D" id="3.40.50.300">
    <property type="entry name" value="P-loop containing nucleotide triphosphate hydrolases"/>
    <property type="match status" value="1"/>
</dbReference>
<organism evidence="7 8">
    <name type="scientific">Komagataeibacter diospyri</name>
    <dbReference type="NCBI Taxonomy" id="1932662"/>
    <lineage>
        <taxon>Bacteria</taxon>
        <taxon>Pseudomonadati</taxon>
        <taxon>Pseudomonadota</taxon>
        <taxon>Alphaproteobacteria</taxon>
        <taxon>Acetobacterales</taxon>
        <taxon>Acetobacteraceae</taxon>
        <taxon>Komagataeibacter</taxon>
    </lineage>
</organism>
<keyword evidence="8" id="KW-1185">Reference proteome</keyword>
<dbReference type="EMBL" id="BDLU01000053">
    <property type="protein sequence ID" value="GCE84206.1"/>
    <property type="molecule type" value="Genomic_DNA"/>
</dbReference>
<dbReference type="InterPro" id="IPR027417">
    <property type="entry name" value="P-loop_NTPase"/>
</dbReference>
<accession>A0A4P5P233</accession>
<dbReference type="GO" id="GO:0003677">
    <property type="term" value="F:DNA binding"/>
    <property type="evidence" value="ECO:0007669"/>
    <property type="project" value="InterPro"/>
</dbReference>
<dbReference type="GO" id="GO:0000725">
    <property type="term" value="P:recombinational repair"/>
    <property type="evidence" value="ECO:0007669"/>
    <property type="project" value="TreeGrafter"/>
</dbReference>
<keyword evidence="4" id="KW-0067">ATP-binding</keyword>
<keyword evidence="3" id="KW-0347">Helicase</keyword>
<keyword evidence="1" id="KW-0547">Nucleotide-binding</keyword>
<dbReference type="GO" id="GO:0043138">
    <property type="term" value="F:3'-5' DNA helicase activity"/>
    <property type="evidence" value="ECO:0007669"/>
    <property type="project" value="TreeGrafter"/>
</dbReference>
<dbReference type="SUPFAM" id="SSF52540">
    <property type="entry name" value="P-loop containing nucleoside triphosphate hydrolases"/>
    <property type="match status" value="1"/>
</dbReference>
<dbReference type="GO" id="GO:0016787">
    <property type="term" value="F:hydrolase activity"/>
    <property type="evidence" value="ECO:0007669"/>
    <property type="project" value="UniProtKB-KW"/>
</dbReference>
<dbReference type="InterPro" id="IPR014016">
    <property type="entry name" value="UvrD-like_ATP-bd"/>
</dbReference>
<proteinExistence type="predicted"/>
<dbReference type="PANTHER" id="PTHR11070:SF2">
    <property type="entry name" value="ATP-DEPENDENT DNA HELICASE SRS2"/>
    <property type="match status" value="1"/>
</dbReference>
<comment type="caution">
    <text evidence="7">The sequence shown here is derived from an EMBL/GenBank/DDBJ whole genome shotgun (WGS) entry which is preliminary data.</text>
</comment>
<evidence type="ECO:0000256" key="5">
    <source>
        <dbReference type="ARBA" id="ARBA00034923"/>
    </source>
</evidence>
<evidence type="ECO:0000256" key="4">
    <source>
        <dbReference type="ARBA" id="ARBA00022840"/>
    </source>
</evidence>
<protein>
    <recommendedName>
        <fullName evidence="5">DNA 3'-5' helicase II</fullName>
    </recommendedName>
</protein>